<keyword evidence="2" id="KW-1185">Reference proteome</keyword>
<protein>
    <submittedName>
        <fullName evidence="1">Uncharacterized protein</fullName>
    </submittedName>
</protein>
<sequence>MFHNNCCRSRRDAPPVSGVTFDEWVAVNARVASGQPLDDSLAILGINETKWADVTQAYTQAMQDGGPTGPLISRYGEVFANPAVGRFAGAPQQPEFTPSFSSFEDFARFQARIAVASDLGEAPHRIIKDEGMSIYDYSQESLMWLNPEDMSLAYKRAGVLAQFTEEERARRQDDHAK</sequence>
<comment type="caution">
    <text evidence="1">The sequence shown here is derived from an EMBL/GenBank/DDBJ whole genome shotgun (WGS) entry which is preliminary data.</text>
</comment>
<dbReference type="Proteomes" id="UP001157914">
    <property type="component" value="Unassembled WGS sequence"/>
</dbReference>
<reference evidence="1 2" key="1">
    <citation type="submission" date="2017-05" db="EMBL/GenBank/DDBJ databases">
        <authorList>
            <person name="Varghese N."/>
            <person name="Submissions S."/>
        </authorList>
    </citation>
    <scope>NUCLEOTIDE SEQUENCE [LARGE SCALE GENOMIC DNA]</scope>
    <source>
        <strain evidence="1 2">DSM 15949</strain>
    </source>
</reference>
<evidence type="ECO:0000313" key="2">
    <source>
        <dbReference type="Proteomes" id="UP001157914"/>
    </source>
</evidence>
<proteinExistence type="predicted"/>
<organism evidence="1 2">
    <name type="scientific">Roseibium denhamense</name>
    <dbReference type="NCBI Taxonomy" id="76305"/>
    <lineage>
        <taxon>Bacteria</taxon>
        <taxon>Pseudomonadati</taxon>
        <taxon>Pseudomonadota</taxon>
        <taxon>Alphaproteobacteria</taxon>
        <taxon>Hyphomicrobiales</taxon>
        <taxon>Stappiaceae</taxon>
        <taxon>Roseibium</taxon>
    </lineage>
</organism>
<gene>
    <name evidence="1" type="ORF">SAMN06265374_2905</name>
</gene>
<name>A0ABY1P7N6_9HYPH</name>
<accession>A0ABY1P7N6</accession>
<dbReference type="EMBL" id="FXTT01000004">
    <property type="protein sequence ID" value="SMP28340.1"/>
    <property type="molecule type" value="Genomic_DNA"/>
</dbReference>
<evidence type="ECO:0000313" key="1">
    <source>
        <dbReference type="EMBL" id="SMP28340.1"/>
    </source>
</evidence>